<keyword evidence="2" id="KW-0732">Signal</keyword>
<evidence type="ECO:0000313" key="3">
    <source>
        <dbReference type="EMBL" id="MED6136001.1"/>
    </source>
</evidence>
<sequence>MVLLIDFVLLVANDVRLQILPDHLNKTNTLDSEFHGYKFYTGLCICCIILRKVAGDLSAKFMPLVSILYLGLCLFLQLIYFLGFFNCDDRFIVLNGYEYLQNTLNVL</sequence>
<keyword evidence="1" id="KW-1133">Transmembrane helix</keyword>
<dbReference type="Proteomes" id="UP001341840">
    <property type="component" value="Unassembled WGS sequence"/>
</dbReference>
<feature type="signal peptide" evidence="2">
    <location>
        <begin position="1"/>
        <end position="17"/>
    </location>
</feature>
<feature type="transmembrane region" description="Helical" evidence="1">
    <location>
        <begin position="61"/>
        <end position="85"/>
    </location>
</feature>
<reference evidence="3 4" key="1">
    <citation type="journal article" date="2023" name="Plants (Basel)">
        <title>Bridging the Gap: Combining Genomics and Transcriptomics Approaches to Understand Stylosanthes scabra, an Orphan Legume from the Brazilian Caatinga.</title>
        <authorList>
            <person name="Ferreira-Neto J.R.C."/>
            <person name="da Silva M.D."/>
            <person name="Binneck E."/>
            <person name="de Melo N.F."/>
            <person name="da Silva R.H."/>
            <person name="de Melo A.L.T.M."/>
            <person name="Pandolfi V."/>
            <person name="Bustamante F.O."/>
            <person name="Brasileiro-Vidal A.C."/>
            <person name="Benko-Iseppon A.M."/>
        </authorList>
    </citation>
    <scope>NUCLEOTIDE SEQUENCE [LARGE SCALE GENOMIC DNA]</scope>
    <source>
        <tissue evidence="3">Leaves</tissue>
    </source>
</reference>
<keyword evidence="1" id="KW-0812">Transmembrane</keyword>
<accession>A0ABU6SIK9</accession>
<proteinExistence type="predicted"/>
<comment type="caution">
    <text evidence="3">The sequence shown here is derived from an EMBL/GenBank/DDBJ whole genome shotgun (WGS) entry which is preliminary data.</text>
</comment>
<gene>
    <name evidence="3" type="ORF">PIB30_051870</name>
</gene>
<organism evidence="3 4">
    <name type="scientific">Stylosanthes scabra</name>
    <dbReference type="NCBI Taxonomy" id="79078"/>
    <lineage>
        <taxon>Eukaryota</taxon>
        <taxon>Viridiplantae</taxon>
        <taxon>Streptophyta</taxon>
        <taxon>Embryophyta</taxon>
        <taxon>Tracheophyta</taxon>
        <taxon>Spermatophyta</taxon>
        <taxon>Magnoliopsida</taxon>
        <taxon>eudicotyledons</taxon>
        <taxon>Gunneridae</taxon>
        <taxon>Pentapetalae</taxon>
        <taxon>rosids</taxon>
        <taxon>fabids</taxon>
        <taxon>Fabales</taxon>
        <taxon>Fabaceae</taxon>
        <taxon>Papilionoideae</taxon>
        <taxon>50 kb inversion clade</taxon>
        <taxon>dalbergioids sensu lato</taxon>
        <taxon>Dalbergieae</taxon>
        <taxon>Pterocarpus clade</taxon>
        <taxon>Stylosanthes</taxon>
    </lineage>
</organism>
<name>A0ABU6SIK9_9FABA</name>
<evidence type="ECO:0000256" key="2">
    <source>
        <dbReference type="SAM" id="SignalP"/>
    </source>
</evidence>
<evidence type="ECO:0000313" key="4">
    <source>
        <dbReference type="Proteomes" id="UP001341840"/>
    </source>
</evidence>
<feature type="chain" id="PRO_5045687141" evidence="2">
    <location>
        <begin position="18"/>
        <end position="107"/>
    </location>
</feature>
<evidence type="ECO:0000256" key="1">
    <source>
        <dbReference type="SAM" id="Phobius"/>
    </source>
</evidence>
<keyword evidence="4" id="KW-1185">Reference proteome</keyword>
<protein>
    <submittedName>
        <fullName evidence="3">Uncharacterized protein</fullName>
    </submittedName>
</protein>
<dbReference type="EMBL" id="JASCZI010060786">
    <property type="protein sequence ID" value="MED6136001.1"/>
    <property type="molecule type" value="Genomic_DNA"/>
</dbReference>
<keyword evidence="1" id="KW-0472">Membrane</keyword>